<comment type="cofactor">
    <cofactor evidence="1">
        <name>Mg(2+)</name>
        <dbReference type="ChEBI" id="CHEBI:18420"/>
    </cofactor>
</comment>
<evidence type="ECO:0000256" key="4">
    <source>
        <dbReference type="ARBA" id="ARBA00022679"/>
    </source>
</evidence>
<accession>X1GY87</accession>
<dbReference type="AlphaFoldDB" id="X1GY87"/>
<organism evidence="7">
    <name type="scientific">marine sediment metagenome</name>
    <dbReference type="NCBI Taxonomy" id="412755"/>
    <lineage>
        <taxon>unclassified sequences</taxon>
        <taxon>metagenomes</taxon>
        <taxon>ecological metagenomes</taxon>
    </lineage>
</organism>
<dbReference type="PROSITE" id="PS51374">
    <property type="entry name" value="NDPK_LIKE"/>
    <property type="match status" value="1"/>
</dbReference>
<dbReference type="InterPro" id="IPR036850">
    <property type="entry name" value="NDK-like_dom_sf"/>
</dbReference>
<reference evidence="7" key="1">
    <citation type="journal article" date="2014" name="Front. Microbiol.">
        <title>High frequency of phylogenetically diverse reductive dehalogenase-homologous genes in deep subseafloor sedimentary metagenomes.</title>
        <authorList>
            <person name="Kawai M."/>
            <person name="Futagami T."/>
            <person name="Toyoda A."/>
            <person name="Takaki Y."/>
            <person name="Nishi S."/>
            <person name="Hori S."/>
            <person name="Arai W."/>
            <person name="Tsubouchi T."/>
            <person name="Morono Y."/>
            <person name="Uchiyama I."/>
            <person name="Ito T."/>
            <person name="Fujiyama A."/>
            <person name="Inagaki F."/>
            <person name="Takami H."/>
        </authorList>
    </citation>
    <scope>NUCLEOTIDE SEQUENCE</scope>
    <source>
        <strain evidence="7">Expedition CK06-06</strain>
    </source>
</reference>
<evidence type="ECO:0000256" key="1">
    <source>
        <dbReference type="ARBA" id="ARBA00001946"/>
    </source>
</evidence>
<dbReference type="GO" id="GO:0006183">
    <property type="term" value="P:GTP biosynthetic process"/>
    <property type="evidence" value="ECO:0007669"/>
    <property type="project" value="InterPro"/>
</dbReference>
<name>X1GY87_9ZZZZ</name>
<evidence type="ECO:0000256" key="5">
    <source>
        <dbReference type="ARBA" id="ARBA00022777"/>
    </source>
</evidence>
<dbReference type="GO" id="GO:0006241">
    <property type="term" value="P:CTP biosynthetic process"/>
    <property type="evidence" value="ECO:0007669"/>
    <property type="project" value="InterPro"/>
</dbReference>
<evidence type="ECO:0000259" key="6">
    <source>
        <dbReference type="SMART" id="SM00562"/>
    </source>
</evidence>
<dbReference type="InterPro" id="IPR001564">
    <property type="entry name" value="Nucleoside_diP_kinase"/>
</dbReference>
<dbReference type="InterPro" id="IPR034907">
    <property type="entry name" value="NDK-like_dom"/>
</dbReference>
<dbReference type="PRINTS" id="PR01243">
    <property type="entry name" value="NUCDPKINASE"/>
</dbReference>
<feature type="domain" description="Nucleoside diphosphate kinase-like" evidence="6">
    <location>
        <begin position="3"/>
        <end position="57"/>
    </location>
</feature>
<dbReference type="Gene3D" id="3.30.70.141">
    <property type="entry name" value="Nucleoside diphosphate kinase-like domain"/>
    <property type="match status" value="1"/>
</dbReference>
<gene>
    <name evidence="7" type="ORF">S03H2_51752</name>
</gene>
<keyword evidence="5" id="KW-0418">Kinase</keyword>
<dbReference type="SUPFAM" id="SSF54919">
    <property type="entry name" value="Nucleoside diphosphate kinase, NDK"/>
    <property type="match status" value="1"/>
</dbReference>
<comment type="similarity">
    <text evidence="2">Belongs to the NDK family.</text>
</comment>
<dbReference type="Pfam" id="PF00334">
    <property type="entry name" value="NDK"/>
    <property type="match status" value="1"/>
</dbReference>
<proteinExistence type="inferred from homology"/>
<comment type="caution">
    <text evidence="7">The sequence shown here is derived from an EMBL/GenBank/DDBJ whole genome shotgun (WGS) entry which is preliminary data.</text>
</comment>
<dbReference type="GO" id="GO:0004550">
    <property type="term" value="F:nucleoside diphosphate kinase activity"/>
    <property type="evidence" value="ECO:0007669"/>
    <property type="project" value="UniProtKB-EC"/>
</dbReference>
<dbReference type="GO" id="GO:0006228">
    <property type="term" value="P:UTP biosynthetic process"/>
    <property type="evidence" value="ECO:0007669"/>
    <property type="project" value="InterPro"/>
</dbReference>
<dbReference type="PANTHER" id="PTHR11349">
    <property type="entry name" value="NUCLEOSIDE DIPHOSPHATE KINASE"/>
    <property type="match status" value="1"/>
</dbReference>
<evidence type="ECO:0000313" key="7">
    <source>
        <dbReference type="EMBL" id="GAH62127.1"/>
    </source>
</evidence>
<keyword evidence="4" id="KW-0808">Transferase</keyword>
<protein>
    <recommendedName>
        <fullName evidence="3">nucleoside-diphosphate kinase</fullName>
        <ecNumber evidence="3">2.7.4.6</ecNumber>
    </recommendedName>
</protein>
<evidence type="ECO:0000256" key="2">
    <source>
        <dbReference type="ARBA" id="ARBA00008142"/>
    </source>
</evidence>
<dbReference type="EC" id="2.7.4.6" evidence="3"/>
<sequence>MAIEQTLVLIKPDGVQRGLVGEIIKRFEQCGLKIVGLKLTRADNDLAQKHYTEDISKK</sequence>
<dbReference type="SMART" id="SM00562">
    <property type="entry name" value="NDK"/>
    <property type="match status" value="1"/>
</dbReference>
<evidence type="ECO:0000256" key="3">
    <source>
        <dbReference type="ARBA" id="ARBA00012966"/>
    </source>
</evidence>
<dbReference type="EMBL" id="BARU01032851">
    <property type="protein sequence ID" value="GAH62127.1"/>
    <property type="molecule type" value="Genomic_DNA"/>
</dbReference>